<dbReference type="PROSITE" id="PS00211">
    <property type="entry name" value="ABC_TRANSPORTER_1"/>
    <property type="match status" value="1"/>
</dbReference>
<keyword evidence="12" id="KW-1185">Reference proteome</keyword>
<feature type="transmembrane region" description="Helical" evidence="9">
    <location>
        <begin position="648"/>
        <end position="667"/>
    </location>
</feature>
<reference evidence="11" key="1">
    <citation type="submission" date="2022-11" db="UniProtKB">
        <authorList>
            <consortium name="EnsemblMetazoa"/>
        </authorList>
    </citation>
    <scope>IDENTIFICATION</scope>
</reference>
<dbReference type="InterPro" id="IPR043926">
    <property type="entry name" value="ABCG_dom"/>
</dbReference>
<dbReference type="GO" id="GO:0005886">
    <property type="term" value="C:plasma membrane"/>
    <property type="evidence" value="ECO:0007669"/>
    <property type="project" value="TreeGrafter"/>
</dbReference>
<dbReference type="PROSITE" id="PS50893">
    <property type="entry name" value="ABC_TRANSPORTER_2"/>
    <property type="match status" value="1"/>
</dbReference>
<dbReference type="EnsemblMetazoa" id="XM_021045009.2">
    <property type="protein sequence ID" value="XP_020900668.1"/>
    <property type="gene ID" value="LOC110239300"/>
</dbReference>
<dbReference type="InterPro" id="IPR003593">
    <property type="entry name" value="AAA+_ATPase"/>
</dbReference>
<evidence type="ECO:0000256" key="4">
    <source>
        <dbReference type="ARBA" id="ARBA00022692"/>
    </source>
</evidence>
<dbReference type="OrthoDB" id="66620at2759"/>
<feature type="transmembrane region" description="Helical" evidence="9">
    <location>
        <begin position="416"/>
        <end position="437"/>
    </location>
</feature>
<dbReference type="PANTHER" id="PTHR48041:SF139">
    <property type="entry name" value="PROTEIN SCARLET"/>
    <property type="match status" value="1"/>
</dbReference>
<evidence type="ECO:0000256" key="3">
    <source>
        <dbReference type="ARBA" id="ARBA00022448"/>
    </source>
</evidence>
<evidence type="ECO:0000259" key="10">
    <source>
        <dbReference type="PROSITE" id="PS50893"/>
    </source>
</evidence>
<evidence type="ECO:0000313" key="12">
    <source>
        <dbReference type="Proteomes" id="UP000887567"/>
    </source>
</evidence>
<dbReference type="InterPro" id="IPR017871">
    <property type="entry name" value="ABC_transporter-like_CS"/>
</dbReference>
<feature type="transmembrane region" description="Helical" evidence="9">
    <location>
        <begin position="492"/>
        <end position="520"/>
    </location>
</feature>
<feature type="transmembrane region" description="Helical" evidence="9">
    <location>
        <begin position="561"/>
        <end position="579"/>
    </location>
</feature>
<keyword evidence="7 9" id="KW-1133">Transmembrane helix</keyword>
<dbReference type="InterPro" id="IPR013525">
    <property type="entry name" value="ABC2_TM"/>
</dbReference>
<dbReference type="AlphaFoldDB" id="A0A913X8S5"/>
<evidence type="ECO:0000256" key="9">
    <source>
        <dbReference type="SAM" id="Phobius"/>
    </source>
</evidence>
<feature type="transmembrane region" description="Helical" evidence="9">
    <location>
        <begin position="526"/>
        <end position="549"/>
    </location>
</feature>
<accession>A0A913X8S5</accession>
<dbReference type="Pfam" id="PF19055">
    <property type="entry name" value="ABC2_membrane_7"/>
    <property type="match status" value="1"/>
</dbReference>
<dbReference type="GO" id="GO:0005524">
    <property type="term" value="F:ATP binding"/>
    <property type="evidence" value="ECO:0007669"/>
    <property type="project" value="UniProtKB-KW"/>
</dbReference>
<dbReference type="GO" id="GO:0140359">
    <property type="term" value="F:ABC-type transporter activity"/>
    <property type="evidence" value="ECO:0007669"/>
    <property type="project" value="InterPro"/>
</dbReference>
<evidence type="ECO:0000256" key="6">
    <source>
        <dbReference type="ARBA" id="ARBA00022840"/>
    </source>
</evidence>
<sequence length="674" mass="74280">MSEQNSEEPASTELKELSADHWASHSNNVTALENGAHDVKYVVDADEAEANPAVGALASGGENLKRSTLSWKGINVFAPIDRGSICKRLCCKGGEAEEPGIKQILFDVNGTVEPGTLLAVMGASGAGKTTLMNVLAHRNIGSVQVMGTVMVNNTPVGININSISAYVQQEDLFIGTLTVREHLTFQALLRMDKHVSKKERLDKVEQALHELGLMKCADTMIGIPGRMRGISGGEKKRLSFASEVLTDPAILFADEPTSGLDSFMAQSVVSTLQRLASQGRTIVCTIHQPSSEVYAMFSSVMYMAEGRVAFLGSSIKALPYFDSLGYSCPPNFNPADYFVQLLAIVPGQEDDCHERAKKICDAFEEQTAKEDHDESTRKNSFSENEVITHQPYKASWCTQFRAVLWRSWISTQRDKLMFRIRVIQSVVTALIAGLIYLQTPIDTSGVQNLSGAIFFLVTSVSFSSLQGVIFVFPAELPVFLRDHKNGMYRTDVYFLSKTFAEVPIFILSPLVLTAIAYWMIGLRPEFLPFVYAFCILTLLTNVALSYGYIISGLAPTVEGASSLGAPLMLPLMLFGGFFLKDSTVPDYFLWIKYISWFRYGFELMIVNQWDGYGTISNCTAGAEALCIPDGQAAIEFLGLDKDNFMIDIYALLALFVGFRIIAFLLLLRRSSKTQ</sequence>
<name>A0A913X8S5_EXADI</name>
<dbReference type="PANTHER" id="PTHR48041">
    <property type="entry name" value="ABC TRANSPORTER G FAMILY MEMBER 28"/>
    <property type="match status" value="1"/>
</dbReference>
<protein>
    <recommendedName>
        <fullName evidence="10">ABC transporter domain-containing protein</fullName>
    </recommendedName>
</protein>
<dbReference type="InterPro" id="IPR003439">
    <property type="entry name" value="ABC_transporter-like_ATP-bd"/>
</dbReference>
<keyword evidence="3" id="KW-0813">Transport</keyword>
<dbReference type="Pfam" id="PF01061">
    <property type="entry name" value="ABC2_membrane"/>
    <property type="match status" value="1"/>
</dbReference>
<proteinExistence type="inferred from homology"/>
<dbReference type="Pfam" id="PF00005">
    <property type="entry name" value="ABC_tran"/>
    <property type="match status" value="1"/>
</dbReference>
<evidence type="ECO:0000256" key="2">
    <source>
        <dbReference type="ARBA" id="ARBA00005814"/>
    </source>
</evidence>
<keyword evidence="5" id="KW-0547">Nucleotide-binding</keyword>
<dbReference type="Proteomes" id="UP000887567">
    <property type="component" value="Unplaced"/>
</dbReference>
<dbReference type="KEGG" id="epa:110239300"/>
<dbReference type="GO" id="GO:0016887">
    <property type="term" value="F:ATP hydrolysis activity"/>
    <property type="evidence" value="ECO:0007669"/>
    <property type="project" value="InterPro"/>
</dbReference>
<dbReference type="SMART" id="SM00382">
    <property type="entry name" value="AAA"/>
    <property type="match status" value="1"/>
</dbReference>
<dbReference type="Gene3D" id="3.40.50.300">
    <property type="entry name" value="P-loop containing nucleotide triphosphate hydrolases"/>
    <property type="match status" value="1"/>
</dbReference>
<evidence type="ECO:0000256" key="5">
    <source>
        <dbReference type="ARBA" id="ARBA00022741"/>
    </source>
</evidence>
<feature type="transmembrane region" description="Helical" evidence="9">
    <location>
        <begin position="449"/>
        <end position="472"/>
    </location>
</feature>
<dbReference type="InterPro" id="IPR050352">
    <property type="entry name" value="ABCG_transporters"/>
</dbReference>
<dbReference type="InterPro" id="IPR027417">
    <property type="entry name" value="P-loop_NTPase"/>
</dbReference>
<evidence type="ECO:0000313" key="11">
    <source>
        <dbReference type="EnsemblMetazoa" id="XP_020900668.1"/>
    </source>
</evidence>
<evidence type="ECO:0000256" key="1">
    <source>
        <dbReference type="ARBA" id="ARBA00004141"/>
    </source>
</evidence>
<dbReference type="CDD" id="cd03213">
    <property type="entry name" value="ABCG_EPDR"/>
    <property type="match status" value="1"/>
</dbReference>
<keyword evidence="4 9" id="KW-0812">Transmembrane</keyword>
<comment type="similarity">
    <text evidence="2">Belongs to the ABC transporter superfamily. ABCG family. Eye pigment precursor importer (TC 3.A.1.204) subfamily.</text>
</comment>
<keyword evidence="6" id="KW-0067">ATP-binding</keyword>
<dbReference type="SUPFAM" id="SSF52540">
    <property type="entry name" value="P-loop containing nucleoside triphosphate hydrolases"/>
    <property type="match status" value="1"/>
</dbReference>
<keyword evidence="8 9" id="KW-0472">Membrane</keyword>
<dbReference type="RefSeq" id="XP_020900668.1">
    <property type="nucleotide sequence ID" value="XM_021045009.2"/>
</dbReference>
<dbReference type="GeneID" id="110239300"/>
<comment type="subcellular location">
    <subcellularLocation>
        <location evidence="1">Membrane</location>
        <topology evidence="1">Multi-pass membrane protein</topology>
    </subcellularLocation>
</comment>
<feature type="domain" description="ABC transporter" evidence="10">
    <location>
        <begin position="80"/>
        <end position="330"/>
    </location>
</feature>
<evidence type="ECO:0000256" key="8">
    <source>
        <dbReference type="ARBA" id="ARBA00023136"/>
    </source>
</evidence>
<organism evidence="11 12">
    <name type="scientific">Exaiptasia diaphana</name>
    <name type="common">Tropical sea anemone</name>
    <name type="synonym">Aiptasia pulchella</name>
    <dbReference type="NCBI Taxonomy" id="2652724"/>
    <lineage>
        <taxon>Eukaryota</taxon>
        <taxon>Metazoa</taxon>
        <taxon>Cnidaria</taxon>
        <taxon>Anthozoa</taxon>
        <taxon>Hexacorallia</taxon>
        <taxon>Actiniaria</taxon>
        <taxon>Aiptasiidae</taxon>
        <taxon>Exaiptasia</taxon>
    </lineage>
</organism>
<evidence type="ECO:0000256" key="7">
    <source>
        <dbReference type="ARBA" id="ARBA00022989"/>
    </source>
</evidence>